<gene>
    <name evidence="3" type="ORF">F4U95_16260</name>
    <name evidence="2" type="ORF">F4U96_16135</name>
</gene>
<dbReference type="SUPFAM" id="SSF53067">
    <property type="entry name" value="Actin-like ATPase domain"/>
    <property type="match status" value="1"/>
</dbReference>
<dbReference type="InterPro" id="IPR000600">
    <property type="entry name" value="ROK"/>
</dbReference>
<proteinExistence type="predicted"/>
<organism evidence="3 4">
    <name type="scientific">Sphingobium limneticum</name>
    <dbReference type="NCBI Taxonomy" id="1007511"/>
    <lineage>
        <taxon>Bacteria</taxon>
        <taxon>Pseudomonadati</taxon>
        <taxon>Pseudomonadota</taxon>
        <taxon>Alphaproteobacteria</taxon>
        <taxon>Sphingomonadales</taxon>
        <taxon>Sphingomonadaceae</taxon>
        <taxon>Sphingobium</taxon>
    </lineage>
</organism>
<dbReference type="InterPro" id="IPR036390">
    <property type="entry name" value="WH_DNA-bd_sf"/>
</dbReference>
<dbReference type="SUPFAM" id="SSF46785">
    <property type="entry name" value="Winged helix' DNA-binding domain"/>
    <property type="match status" value="1"/>
</dbReference>
<dbReference type="AlphaFoldDB" id="A0A5J5HY09"/>
<dbReference type="Proteomes" id="UP000326364">
    <property type="component" value="Unassembled WGS sequence"/>
</dbReference>
<dbReference type="Proteomes" id="UP000325933">
    <property type="component" value="Unassembled WGS sequence"/>
</dbReference>
<evidence type="ECO:0000259" key="1">
    <source>
        <dbReference type="Pfam" id="PF12802"/>
    </source>
</evidence>
<dbReference type="Gene3D" id="1.10.10.10">
    <property type="entry name" value="Winged helix-like DNA-binding domain superfamily/Winged helix DNA-binding domain"/>
    <property type="match status" value="1"/>
</dbReference>
<comment type="caution">
    <text evidence="3">The sequence shown here is derived from an EMBL/GenBank/DDBJ whole genome shotgun (WGS) entry which is preliminary data.</text>
</comment>
<dbReference type="InterPro" id="IPR043129">
    <property type="entry name" value="ATPase_NBD"/>
</dbReference>
<dbReference type="PANTHER" id="PTHR18964:SF169">
    <property type="entry name" value="N-ACETYLMANNOSAMINE KINASE"/>
    <property type="match status" value="1"/>
</dbReference>
<evidence type="ECO:0000313" key="4">
    <source>
        <dbReference type="Proteomes" id="UP000325933"/>
    </source>
</evidence>
<dbReference type="PANTHER" id="PTHR18964">
    <property type="entry name" value="ROK (REPRESSOR, ORF, KINASE) FAMILY"/>
    <property type="match status" value="1"/>
</dbReference>
<evidence type="ECO:0000313" key="2">
    <source>
        <dbReference type="EMBL" id="KAA9014695.1"/>
    </source>
</evidence>
<dbReference type="EMBL" id="VYQA01000012">
    <property type="protein sequence ID" value="KAA9027707.1"/>
    <property type="molecule type" value="Genomic_DNA"/>
</dbReference>
<dbReference type="Pfam" id="PF12802">
    <property type="entry name" value="MarR_2"/>
    <property type="match status" value="1"/>
</dbReference>
<evidence type="ECO:0000313" key="5">
    <source>
        <dbReference type="Proteomes" id="UP000326364"/>
    </source>
</evidence>
<sequence length="379" mass="40092">MQRARDGMRDETGDMMQGLETSGDRLVMSLIQRHIGATRAELTKASSFTQQSVSRIIDRLAKRDLIRIGEIVRNGRGQPSPIINLNPDAAFSLGLSIMADGVKLVAINLCGEVICESAIGVESPSPCDVLEMASSFIASLAEQGHALTALAGLGIGITGYFVVDGSQVNPPALDDWAFVEIGRVFKDALGIPVWVENDGTAAAVGESLLGYGREVDDFAYLHFAAGFGGGLIRNGGAVRGVSGNAGEFGGMLPPDYVSPSLGKLMQIVKAEAGISYPTLQAFLDAFDPSWAGVSTWLQEAERSLTLIVNGIGSAVDPGMIILGGRLPEVLASALIERLHFYPAERRGFRRPSPPLRFAASPCDPVAVGAAMLPFQAVFF</sequence>
<keyword evidence="5" id="KW-1185">Reference proteome</keyword>
<reference evidence="4 5" key="1">
    <citation type="submission" date="2019-09" db="EMBL/GenBank/DDBJ databases">
        <authorList>
            <person name="Feng G."/>
        </authorList>
    </citation>
    <scope>NUCLEOTIDE SEQUENCE [LARGE SCALE GENOMIC DNA]</scope>
    <source>
        <strain evidence="3 4">KACC 19283</strain>
        <strain evidence="2 5">KACC 19284</strain>
    </source>
</reference>
<dbReference type="Pfam" id="PF00480">
    <property type="entry name" value="ROK"/>
    <property type="match status" value="1"/>
</dbReference>
<accession>A0A5J5HY09</accession>
<dbReference type="Gene3D" id="3.30.420.40">
    <property type="match status" value="2"/>
</dbReference>
<feature type="domain" description="HTH marR-type" evidence="1">
    <location>
        <begin position="27"/>
        <end position="76"/>
    </location>
</feature>
<protein>
    <submittedName>
        <fullName evidence="3">ROK family transcriptional regulator</fullName>
    </submittedName>
</protein>
<dbReference type="InterPro" id="IPR000835">
    <property type="entry name" value="HTH_MarR-typ"/>
</dbReference>
<dbReference type="GO" id="GO:0009384">
    <property type="term" value="F:N-acylmannosamine kinase activity"/>
    <property type="evidence" value="ECO:0007669"/>
    <property type="project" value="TreeGrafter"/>
</dbReference>
<evidence type="ECO:0000313" key="3">
    <source>
        <dbReference type="EMBL" id="KAA9027707.1"/>
    </source>
</evidence>
<dbReference type="GO" id="GO:0019262">
    <property type="term" value="P:N-acetylneuraminate catabolic process"/>
    <property type="evidence" value="ECO:0007669"/>
    <property type="project" value="TreeGrafter"/>
</dbReference>
<name>A0A5J5HY09_9SPHN</name>
<dbReference type="InterPro" id="IPR036388">
    <property type="entry name" value="WH-like_DNA-bd_sf"/>
</dbReference>
<dbReference type="EMBL" id="VYQB01000012">
    <property type="protein sequence ID" value="KAA9014695.1"/>
    <property type="molecule type" value="Genomic_DNA"/>
</dbReference>